<evidence type="ECO:0000313" key="13">
    <source>
        <dbReference type="Proteomes" id="UP000033572"/>
    </source>
</evidence>
<evidence type="ECO:0000259" key="11">
    <source>
        <dbReference type="Pfam" id="PF08245"/>
    </source>
</evidence>
<dbReference type="InterPro" id="IPR035911">
    <property type="entry name" value="MurE/MurF_N"/>
</dbReference>
<proteinExistence type="inferred from homology"/>
<evidence type="ECO:0000259" key="10">
    <source>
        <dbReference type="Pfam" id="PF02875"/>
    </source>
</evidence>
<evidence type="ECO:0000256" key="6">
    <source>
        <dbReference type="ARBA" id="ARBA00023316"/>
    </source>
</evidence>
<dbReference type="NCBIfam" id="TIGR01085">
    <property type="entry name" value="murE"/>
    <property type="match status" value="1"/>
</dbReference>
<comment type="subcellular location">
    <subcellularLocation>
        <location evidence="7">Cytoplasm</location>
    </subcellularLocation>
</comment>
<gene>
    <name evidence="12" type="primary">murE</name>
    <name evidence="12" type="ORF">RN50_03099</name>
</gene>
<dbReference type="Pfam" id="PF02875">
    <property type="entry name" value="Mur_ligase_C"/>
    <property type="match status" value="1"/>
</dbReference>
<dbReference type="InterPro" id="IPR013221">
    <property type="entry name" value="Mur_ligase_cen"/>
</dbReference>
<dbReference type="GO" id="GO:0051301">
    <property type="term" value="P:cell division"/>
    <property type="evidence" value="ECO:0007669"/>
    <property type="project" value="UniProtKB-KW"/>
</dbReference>
<dbReference type="UniPathway" id="UPA00219"/>
<comment type="pathway">
    <text evidence="7">Cell wall biogenesis; peptidoglycan biosynthesis.</text>
</comment>
<dbReference type="GO" id="GO:0005524">
    <property type="term" value="F:ATP binding"/>
    <property type="evidence" value="ECO:0007669"/>
    <property type="project" value="InterPro"/>
</dbReference>
<dbReference type="AlphaFoldDB" id="A0A0F0KAU0"/>
<dbReference type="PANTHER" id="PTHR23135">
    <property type="entry name" value="MUR LIGASE FAMILY MEMBER"/>
    <property type="match status" value="1"/>
</dbReference>
<dbReference type="Pfam" id="PF08245">
    <property type="entry name" value="Mur_ligase_M"/>
    <property type="match status" value="1"/>
</dbReference>
<feature type="domain" description="Mur ligase central" evidence="11">
    <location>
        <begin position="134"/>
        <end position="340"/>
    </location>
</feature>
<dbReference type="Pfam" id="PF01225">
    <property type="entry name" value="Mur_ligase"/>
    <property type="match status" value="1"/>
</dbReference>
<dbReference type="SUPFAM" id="SSF53623">
    <property type="entry name" value="MurD-like peptide ligases, catalytic domain"/>
    <property type="match status" value="1"/>
</dbReference>
<dbReference type="EC" id="6.3.2.13" evidence="12"/>
<dbReference type="Gene3D" id="3.40.1390.10">
    <property type="entry name" value="MurE/MurF, N-terminal domain"/>
    <property type="match status" value="1"/>
</dbReference>
<dbReference type="GO" id="GO:0009252">
    <property type="term" value="P:peptidoglycan biosynthetic process"/>
    <property type="evidence" value="ECO:0007669"/>
    <property type="project" value="UniProtKB-UniPathway"/>
</dbReference>
<evidence type="ECO:0000256" key="5">
    <source>
        <dbReference type="ARBA" id="ARBA00023306"/>
    </source>
</evidence>
<dbReference type="InterPro" id="IPR000713">
    <property type="entry name" value="Mur_ligase_N"/>
</dbReference>
<keyword evidence="4 7" id="KW-0573">Peptidoglycan synthesis</keyword>
<evidence type="ECO:0000259" key="9">
    <source>
        <dbReference type="Pfam" id="PF01225"/>
    </source>
</evidence>
<dbReference type="GO" id="GO:0008360">
    <property type="term" value="P:regulation of cell shape"/>
    <property type="evidence" value="ECO:0007669"/>
    <property type="project" value="UniProtKB-KW"/>
</dbReference>
<feature type="compositionally biased region" description="Pro residues" evidence="8">
    <location>
        <begin position="8"/>
        <end position="18"/>
    </location>
</feature>
<dbReference type="InterPro" id="IPR036615">
    <property type="entry name" value="Mur_ligase_C_dom_sf"/>
</dbReference>
<dbReference type="PANTHER" id="PTHR23135:SF4">
    <property type="entry name" value="UDP-N-ACETYLMURAMOYL-L-ALANYL-D-GLUTAMATE--2,6-DIAMINOPIMELATE LIGASE MURE HOMOLOG, CHLOROPLASTIC"/>
    <property type="match status" value="1"/>
</dbReference>
<organism evidence="12 13">
    <name type="scientific">Microbacterium foliorum</name>
    <dbReference type="NCBI Taxonomy" id="104336"/>
    <lineage>
        <taxon>Bacteria</taxon>
        <taxon>Bacillati</taxon>
        <taxon>Actinomycetota</taxon>
        <taxon>Actinomycetes</taxon>
        <taxon>Micrococcales</taxon>
        <taxon>Microbacteriaceae</taxon>
        <taxon>Microbacterium</taxon>
    </lineage>
</organism>
<name>A0A0F0KAU0_9MICO</name>
<keyword evidence="6 7" id="KW-0961">Cell wall biogenesis/degradation</keyword>
<evidence type="ECO:0000256" key="2">
    <source>
        <dbReference type="ARBA" id="ARBA00022618"/>
    </source>
</evidence>
<keyword evidence="13" id="KW-1185">Reference proteome</keyword>
<evidence type="ECO:0000256" key="7">
    <source>
        <dbReference type="RuleBase" id="RU004135"/>
    </source>
</evidence>
<keyword evidence="12" id="KW-0436">Ligase</keyword>
<dbReference type="GO" id="GO:0008765">
    <property type="term" value="F:UDP-N-acetylmuramoylalanyl-D-glutamate-2,6-diaminopimelate ligase activity"/>
    <property type="evidence" value="ECO:0007669"/>
    <property type="project" value="UniProtKB-EC"/>
</dbReference>
<evidence type="ECO:0000256" key="1">
    <source>
        <dbReference type="ARBA" id="ARBA00005898"/>
    </source>
</evidence>
<evidence type="ECO:0000256" key="8">
    <source>
        <dbReference type="SAM" id="MobiDB-lite"/>
    </source>
</evidence>
<dbReference type="InterPro" id="IPR005761">
    <property type="entry name" value="UDP-N-AcMur-Glu-dNH2Pim_ligase"/>
</dbReference>
<reference evidence="12 13" key="1">
    <citation type="submission" date="2015-02" db="EMBL/GenBank/DDBJ databases">
        <title>Draft genome sequences of ten Microbacterium spp. with emphasis on heavy metal contaminated environments.</title>
        <authorList>
            <person name="Corretto E."/>
        </authorList>
    </citation>
    <scope>NUCLEOTIDE SEQUENCE [LARGE SCALE GENOMIC DNA]</scope>
    <source>
        <strain evidence="12 13">DSM 12966</strain>
    </source>
</reference>
<dbReference type="InterPro" id="IPR036565">
    <property type="entry name" value="Mur-like_cat_sf"/>
</dbReference>
<dbReference type="Gene3D" id="3.90.190.20">
    <property type="entry name" value="Mur ligase, C-terminal domain"/>
    <property type="match status" value="1"/>
</dbReference>
<comment type="caution">
    <text evidence="12">The sequence shown here is derived from an EMBL/GenBank/DDBJ whole genome shotgun (WGS) entry which is preliminary data.</text>
</comment>
<comment type="similarity">
    <text evidence="1">Belongs to the MurCDEF family. MurE subfamily.</text>
</comment>
<dbReference type="SUPFAM" id="SSF63418">
    <property type="entry name" value="MurE/MurF N-terminal domain"/>
    <property type="match status" value="1"/>
</dbReference>
<dbReference type="GO" id="GO:0005737">
    <property type="term" value="C:cytoplasm"/>
    <property type="evidence" value="ECO:0007669"/>
    <property type="project" value="UniProtKB-SubCell"/>
</dbReference>
<dbReference type="EMBL" id="JYIU01000046">
    <property type="protein sequence ID" value="KJL17993.1"/>
    <property type="molecule type" value="Genomic_DNA"/>
</dbReference>
<keyword evidence="5 7" id="KW-0131">Cell cycle</keyword>
<dbReference type="RefSeq" id="WP_045255366.1">
    <property type="nucleotide sequence ID" value="NZ_CP031425.1"/>
</dbReference>
<keyword evidence="2 7" id="KW-0132">Cell division</keyword>
<accession>A0A0F0KAU0</accession>
<protein>
    <submittedName>
        <fullName evidence="12">UDP-N-acetylmuramoyl-L-alanyl-D-glutamate--2, 6-diaminopimelate ligase</fullName>
        <ecNumber evidence="12">6.3.2.13</ecNumber>
    </submittedName>
</protein>
<dbReference type="SUPFAM" id="SSF53244">
    <property type="entry name" value="MurD-like peptide ligases, peptide-binding domain"/>
    <property type="match status" value="1"/>
</dbReference>
<dbReference type="PATRIC" id="fig|104336.4.peg.3139"/>
<feature type="region of interest" description="Disordered" evidence="8">
    <location>
        <begin position="1"/>
        <end position="20"/>
    </location>
</feature>
<dbReference type="Gene3D" id="3.40.1190.10">
    <property type="entry name" value="Mur-like, catalytic domain"/>
    <property type="match status" value="1"/>
</dbReference>
<evidence type="ECO:0000256" key="3">
    <source>
        <dbReference type="ARBA" id="ARBA00022960"/>
    </source>
</evidence>
<evidence type="ECO:0000256" key="4">
    <source>
        <dbReference type="ARBA" id="ARBA00022984"/>
    </source>
</evidence>
<feature type="domain" description="Mur ligase N-terminal catalytic" evidence="9">
    <location>
        <begin position="44"/>
        <end position="116"/>
    </location>
</feature>
<dbReference type="InterPro" id="IPR004101">
    <property type="entry name" value="Mur_ligase_C"/>
</dbReference>
<dbReference type="GeneID" id="94444076"/>
<evidence type="ECO:0000313" key="12">
    <source>
        <dbReference type="EMBL" id="KJL17993.1"/>
    </source>
</evidence>
<dbReference type="GO" id="GO:0071555">
    <property type="term" value="P:cell wall organization"/>
    <property type="evidence" value="ECO:0007669"/>
    <property type="project" value="UniProtKB-KW"/>
</dbReference>
<feature type="domain" description="Mur ligase C-terminal" evidence="10">
    <location>
        <begin position="366"/>
        <end position="494"/>
    </location>
</feature>
<dbReference type="Proteomes" id="UP000033572">
    <property type="component" value="Unassembled WGS sequence"/>
</dbReference>
<keyword evidence="3 7" id="KW-0133">Cell shape</keyword>
<sequence>MSIEQQPSLPPVLRPANPPRRELSELASRFAREVRGEVNGVTLSGITLATADLRAGEAFVAIRGVNRHGAEFAAAAADKGAVAIITDDAGAEIAAPAGLPILVVDDPRAVLGALSAWVYGTGAGDPLPLLFATTGTNGKTSVSHLLEGILDQLGVVTGLSSTAERHIAGEVIVSRLTTPEASEMHALLALMREREVEAVAVEVSAQALSRHRVDGIRFDVAGFTNLSHDHLDDYADMDEYFEAKLPLFRPDRAIRGVVCLDSPNGALVVERAEIPVVTVGTPTIAADPQAAAAADWVVVIDDERASGTTFTLTGPAGALTTTVPVIGPHMAANAALAIVMLLEGGYSWDRIVEALDGGLIDAHLPGRTQLVSGDEGPVVFVDFGHSPDAFEKTLAAVRRVTPGRVLMLFGADGDRDASKRYDMARTAVEGSDILVITDHHPRFEDPDTIRATLVAGARAARPDAEIHEYSPPEAAIIAAVGMVGDGDSILWAGPGHQDYRDIRGVRTPYSARELARRALLAAGWPVPDSHWPVPYADQD</sequence>